<dbReference type="AlphaFoldDB" id="A0AAD4T8B8"/>
<organism evidence="2 3">
    <name type="scientific">Papaver atlanticum</name>
    <dbReference type="NCBI Taxonomy" id="357466"/>
    <lineage>
        <taxon>Eukaryota</taxon>
        <taxon>Viridiplantae</taxon>
        <taxon>Streptophyta</taxon>
        <taxon>Embryophyta</taxon>
        <taxon>Tracheophyta</taxon>
        <taxon>Spermatophyta</taxon>
        <taxon>Magnoliopsida</taxon>
        <taxon>Ranunculales</taxon>
        <taxon>Papaveraceae</taxon>
        <taxon>Papaveroideae</taxon>
        <taxon>Papaver</taxon>
    </lineage>
</organism>
<keyword evidence="3" id="KW-1185">Reference proteome</keyword>
<name>A0AAD4T8B8_9MAGN</name>
<protein>
    <submittedName>
        <fullName evidence="2">Uncharacterized protein</fullName>
    </submittedName>
</protein>
<evidence type="ECO:0000313" key="2">
    <source>
        <dbReference type="EMBL" id="KAI3942182.1"/>
    </source>
</evidence>
<comment type="caution">
    <text evidence="2">The sequence shown here is derived from an EMBL/GenBank/DDBJ whole genome shotgun (WGS) entry which is preliminary data.</text>
</comment>
<proteinExistence type="predicted"/>
<dbReference type="InterPro" id="IPR050585">
    <property type="entry name" value="Xaa-Pro_dipeptidyl-ppase/CocE"/>
</dbReference>
<gene>
    <name evidence="2" type="ORF">MKW98_003781</name>
</gene>
<sequence length="95" mass="10683">TDTHKFESHYTDNLVGSEEAYFERLPINFVDTFSCPVILFQGLGDKGALAQRRSSFKGNSHFPLAAEVAKKAGASPARNIRPFNRTRQGNRNKQR</sequence>
<reference evidence="2" key="1">
    <citation type="submission" date="2022-04" db="EMBL/GenBank/DDBJ databases">
        <title>A functionally conserved STORR gene fusion in Papaver species that diverged 16.8 million years ago.</title>
        <authorList>
            <person name="Catania T."/>
        </authorList>
    </citation>
    <scope>NUCLEOTIDE SEQUENCE</scope>
    <source>
        <strain evidence="2">S-188037</strain>
    </source>
</reference>
<dbReference type="Proteomes" id="UP001202328">
    <property type="component" value="Unassembled WGS sequence"/>
</dbReference>
<dbReference type="EMBL" id="JAJJMB010004716">
    <property type="protein sequence ID" value="KAI3942182.1"/>
    <property type="molecule type" value="Genomic_DNA"/>
</dbReference>
<feature type="non-terminal residue" evidence="2">
    <location>
        <position position="1"/>
    </location>
</feature>
<feature type="region of interest" description="Disordered" evidence="1">
    <location>
        <begin position="71"/>
        <end position="95"/>
    </location>
</feature>
<evidence type="ECO:0000313" key="3">
    <source>
        <dbReference type="Proteomes" id="UP001202328"/>
    </source>
</evidence>
<accession>A0AAD4T8B8</accession>
<dbReference type="PANTHER" id="PTHR43056">
    <property type="entry name" value="PEPTIDASE S9 PROLYL OLIGOPEPTIDASE"/>
    <property type="match status" value="1"/>
</dbReference>
<dbReference type="PANTHER" id="PTHR43056:SF5">
    <property type="entry name" value="PEPTIDASE S9 PROLYL OLIGOPEPTIDASE CATALYTIC DOMAIN-CONTAINING PROTEIN"/>
    <property type="match status" value="1"/>
</dbReference>
<evidence type="ECO:0000256" key="1">
    <source>
        <dbReference type="SAM" id="MobiDB-lite"/>
    </source>
</evidence>